<evidence type="ECO:0000256" key="2">
    <source>
        <dbReference type="ARBA" id="ARBA00006654"/>
    </source>
</evidence>
<gene>
    <name evidence="10" type="ORF">CYCCA115_LOCUS23732</name>
</gene>
<evidence type="ECO:0000256" key="3">
    <source>
        <dbReference type="ARBA" id="ARBA00022692"/>
    </source>
</evidence>
<dbReference type="PANTHER" id="PTHR11575">
    <property type="entry name" value="5'-NUCLEOTIDASE-RELATED"/>
    <property type="match status" value="1"/>
</dbReference>
<dbReference type="SUPFAM" id="SSF103506">
    <property type="entry name" value="Mitochondrial carrier"/>
    <property type="match status" value="1"/>
</dbReference>
<dbReference type="InterPro" id="IPR006179">
    <property type="entry name" value="5_nucleotidase/apyrase"/>
</dbReference>
<evidence type="ECO:0008006" key="12">
    <source>
        <dbReference type="Google" id="ProtNLM"/>
    </source>
</evidence>
<dbReference type="Pfam" id="PF00149">
    <property type="entry name" value="Metallophos"/>
    <property type="match status" value="1"/>
</dbReference>
<dbReference type="EMBL" id="CAKOGP040002424">
    <property type="protein sequence ID" value="CAJ1969484.1"/>
    <property type="molecule type" value="Genomic_DNA"/>
</dbReference>
<dbReference type="Gene3D" id="3.90.780.10">
    <property type="entry name" value="5'-Nucleotidase, C-terminal domain"/>
    <property type="match status" value="1"/>
</dbReference>
<proteinExistence type="inferred from homology"/>
<dbReference type="AlphaFoldDB" id="A0AAD2GCE9"/>
<dbReference type="PANTHER" id="PTHR11575:SF24">
    <property type="entry name" value="5'-NUCLEOTIDASE"/>
    <property type="match status" value="1"/>
</dbReference>
<comment type="caution">
    <text evidence="10">The sequence shown here is derived from an EMBL/GenBank/DDBJ whole genome shotgun (WGS) entry which is preliminary data.</text>
</comment>
<comment type="similarity">
    <text evidence="2">Belongs to the 5'-nucleotidase family.</text>
</comment>
<dbReference type="PRINTS" id="PR01607">
    <property type="entry name" value="APYRASEFAMLY"/>
</dbReference>
<dbReference type="InterPro" id="IPR036907">
    <property type="entry name" value="5'-Nucleotdase_C_sf"/>
</dbReference>
<feature type="transmembrane region" description="Helical" evidence="7">
    <location>
        <begin position="707"/>
        <end position="728"/>
    </location>
</feature>
<evidence type="ECO:0000256" key="7">
    <source>
        <dbReference type="SAM" id="Phobius"/>
    </source>
</evidence>
<sequence length="937" mass="103768">MRSPYHNTDYNNDKRPRRRAFLLQQQLLANYTNGQNLVRPALIIFMSTMILAALQSMDVLVLFPVAATEMAQRSLRTPSKTVALNLTGVPLWKSFLTDEELEGVVADNKEDVFAAASSPNKNTNSVTIVLTGDVHGHIRHACLGPICYPGAPHIRSVMERIRQNNKATSTNVLLLDAGDSGFEEPKLAAKTMHFLKYTAMALGNHELDLGADSVQTFFHDLVDIPVLAANIDGLPNIQPYLKVDVGNNDTVCIIGLTAEEVNPLAGPDVHIRDVNSTLDAILSSLRNGNQPKDTTADDGETNKNRTAAAAAADEGITTPAPTNKPKPTCTKTILLSHAGIEIDQELAHNLGDKVDLILGGHSHVVTGNQMRAPETMEFGLLADPSTDPKILHSGANGRFVGLARLEWDSDTKETTKLHSEVLPLDAEHGIEPDKEMMDWLEGQHHHLQDDTSENTPDIQFLIQGEEKVCARRCRLGDCTMGQLVTDAMRSCLEHGPCLLPEESSGYPVLAFLESGTLRNCLVSADTDFKRVLPWPNKLVVLQLKGNVLKNFLRHGLDSRSNRHGGGLLQVSGIHYHYNEMELVSVLWDPQTTGSPGSSVSHQFYLDTTQQSVLDTCQVHSQATHQRVNLDEKGTFNVIVTDWLAMGGDGYGELVEQAEAYHETNITLMDAVLSHSTALPRIKYGKAHRRIWAGTEEMIVAEATRSGISGFMGGAVAFWITFPMYTLFVRKSVETQRQRPSTYINSWFQLWDGAFMGTVATATADAIYFIVFSFSSVVVFRGVGKSFIAATVNGIITTPMWVLATQKQLRHESVITLARKIYRNSGWWGFFESLPLNMIMCIYPVVRQAILEWLNEITSNMVVSATLASAVATIVTYPIQKWRIRLQSGEKGTIWETFQWNNFFKGLDYKLLDTCSKIFILFLVKEHIDVALCILDTQ</sequence>
<feature type="transmembrane region" description="Helical" evidence="7">
    <location>
        <begin position="785"/>
        <end position="803"/>
    </location>
</feature>
<dbReference type="Gene3D" id="3.60.21.10">
    <property type="match status" value="1"/>
</dbReference>
<name>A0AAD2GCE9_9STRA</name>
<dbReference type="InterPro" id="IPR029052">
    <property type="entry name" value="Metallo-depent_PP-like"/>
</dbReference>
<evidence type="ECO:0000256" key="5">
    <source>
        <dbReference type="ARBA" id="ARBA00023136"/>
    </source>
</evidence>
<dbReference type="GO" id="GO:0016787">
    <property type="term" value="F:hydrolase activity"/>
    <property type="evidence" value="ECO:0007669"/>
    <property type="project" value="InterPro"/>
</dbReference>
<dbReference type="GO" id="GO:0009166">
    <property type="term" value="P:nucleotide catabolic process"/>
    <property type="evidence" value="ECO:0007669"/>
    <property type="project" value="InterPro"/>
</dbReference>
<feature type="compositionally biased region" description="Low complexity" evidence="6">
    <location>
        <begin position="307"/>
        <end position="325"/>
    </location>
</feature>
<evidence type="ECO:0000256" key="4">
    <source>
        <dbReference type="ARBA" id="ARBA00022729"/>
    </source>
</evidence>
<organism evidence="10 11">
    <name type="scientific">Cylindrotheca closterium</name>
    <dbReference type="NCBI Taxonomy" id="2856"/>
    <lineage>
        <taxon>Eukaryota</taxon>
        <taxon>Sar</taxon>
        <taxon>Stramenopiles</taxon>
        <taxon>Ochrophyta</taxon>
        <taxon>Bacillariophyta</taxon>
        <taxon>Bacillariophyceae</taxon>
        <taxon>Bacillariophycidae</taxon>
        <taxon>Bacillariales</taxon>
        <taxon>Bacillariaceae</taxon>
        <taxon>Cylindrotheca</taxon>
    </lineage>
</organism>
<dbReference type="InterPro" id="IPR008334">
    <property type="entry name" value="5'-Nucleotdase_C"/>
</dbReference>
<feature type="transmembrane region" description="Helical" evidence="7">
    <location>
        <begin position="824"/>
        <end position="844"/>
    </location>
</feature>
<evidence type="ECO:0000313" key="10">
    <source>
        <dbReference type="EMBL" id="CAJ1969484.1"/>
    </source>
</evidence>
<feature type="transmembrane region" description="Helical" evidence="7">
    <location>
        <begin position="749"/>
        <end position="773"/>
    </location>
</feature>
<evidence type="ECO:0000256" key="1">
    <source>
        <dbReference type="ARBA" id="ARBA00004370"/>
    </source>
</evidence>
<dbReference type="Gene3D" id="1.50.40.10">
    <property type="entry name" value="Mitochondrial carrier domain"/>
    <property type="match status" value="1"/>
</dbReference>
<feature type="domain" description="Calcineurin-like phosphoesterase" evidence="8">
    <location>
        <begin position="127"/>
        <end position="364"/>
    </location>
</feature>
<keyword evidence="7" id="KW-1133">Transmembrane helix</keyword>
<accession>A0AAD2GCE9</accession>
<evidence type="ECO:0000259" key="9">
    <source>
        <dbReference type="Pfam" id="PF02872"/>
    </source>
</evidence>
<comment type="subcellular location">
    <subcellularLocation>
        <location evidence="1">Membrane</location>
    </subcellularLocation>
</comment>
<keyword evidence="3 7" id="KW-0812">Transmembrane</keyword>
<dbReference type="SUPFAM" id="SSF55816">
    <property type="entry name" value="5'-nucleotidase (syn. UDP-sugar hydrolase), C-terminal domain"/>
    <property type="match status" value="1"/>
</dbReference>
<protein>
    <recommendedName>
        <fullName evidence="12">5'-nucleotidase</fullName>
    </recommendedName>
</protein>
<dbReference type="GO" id="GO:0016020">
    <property type="term" value="C:membrane"/>
    <property type="evidence" value="ECO:0007669"/>
    <property type="project" value="UniProtKB-SubCell"/>
</dbReference>
<reference evidence="10" key="1">
    <citation type="submission" date="2023-08" db="EMBL/GenBank/DDBJ databases">
        <authorList>
            <person name="Audoor S."/>
            <person name="Bilcke G."/>
        </authorList>
    </citation>
    <scope>NUCLEOTIDE SEQUENCE</scope>
</reference>
<feature type="transmembrane region" description="Helical" evidence="7">
    <location>
        <begin position="856"/>
        <end position="878"/>
    </location>
</feature>
<evidence type="ECO:0000259" key="8">
    <source>
        <dbReference type="Pfam" id="PF00149"/>
    </source>
</evidence>
<keyword evidence="4" id="KW-0732">Signal</keyword>
<evidence type="ECO:0000256" key="6">
    <source>
        <dbReference type="SAM" id="MobiDB-lite"/>
    </source>
</evidence>
<keyword evidence="11" id="KW-1185">Reference proteome</keyword>
<dbReference type="SUPFAM" id="SSF56300">
    <property type="entry name" value="Metallo-dependent phosphatases"/>
    <property type="match status" value="1"/>
</dbReference>
<feature type="transmembrane region" description="Helical" evidence="7">
    <location>
        <begin position="41"/>
        <end position="66"/>
    </location>
</feature>
<feature type="region of interest" description="Disordered" evidence="6">
    <location>
        <begin position="285"/>
        <end position="325"/>
    </location>
</feature>
<evidence type="ECO:0000313" key="11">
    <source>
        <dbReference type="Proteomes" id="UP001295423"/>
    </source>
</evidence>
<dbReference type="InterPro" id="IPR023395">
    <property type="entry name" value="MCP_dom_sf"/>
</dbReference>
<dbReference type="Pfam" id="PF02872">
    <property type="entry name" value="5_nucleotid_C"/>
    <property type="match status" value="1"/>
</dbReference>
<keyword evidence="5 7" id="KW-0472">Membrane</keyword>
<dbReference type="InterPro" id="IPR004843">
    <property type="entry name" value="Calcineurin-like_PHP"/>
</dbReference>
<dbReference type="Proteomes" id="UP001295423">
    <property type="component" value="Unassembled WGS sequence"/>
</dbReference>
<feature type="domain" description="5'-Nucleotidase C-terminal" evidence="9">
    <location>
        <begin position="470"/>
        <end position="650"/>
    </location>
</feature>